<evidence type="ECO:0000256" key="6">
    <source>
        <dbReference type="ARBA" id="ARBA00011245"/>
    </source>
</evidence>
<dbReference type="GO" id="GO:0051539">
    <property type="term" value="F:4 iron, 4 sulfur cluster binding"/>
    <property type="evidence" value="ECO:0007669"/>
    <property type="project" value="UniProtKB-KW"/>
</dbReference>
<dbReference type="PANTHER" id="PTHR30573:SF0">
    <property type="entry name" value="QUINOLINATE SYNTHASE, CHLOROPLASTIC"/>
    <property type="match status" value="1"/>
</dbReference>
<evidence type="ECO:0000256" key="21">
    <source>
        <dbReference type="ARBA" id="ARBA00030848"/>
    </source>
</evidence>
<dbReference type="AlphaFoldDB" id="A0AAV6I7A7"/>
<evidence type="ECO:0000256" key="2">
    <source>
        <dbReference type="ARBA" id="ARBA00001966"/>
    </source>
</evidence>
<evidence type="ECO:0000256" key="1">
    <source>
        <dbReference type="ARBA" id="ARBA00001946"/>
    </source>
</evidence>
<gene>
    <name evidence="34" type="ORF">RHGRI_034949</name>
</gene>
<dbReference type="Pfam" id="PF00149">
    <property type="entry name" value="Metallophos"/>
    <property type="match status" value="1"/>
</dbReference>
<keyword evidence="17" id="KW-0479">Metal-binding</keyword>
<evidence type="ECO:0000256" key="16">
    <source>
        <dbReference type="ARBA" id="ARBA00022679"/>
    </source>
</evidence>
<dbReference type="GO" id="GO:0047734">
    <property type="term" value="F:CDP-glycerol diphosphatase activity"/>
    <property type="evidence" value="ECO:0007669"/>
    <property type="project" value="UniProtKB-EC"/>
</dbReference>
<dbReference type="Gene3D" id="3.40.50.10800">
    <property type="entry name" value="NadA-like"/>
    <property type="match status" value="3"/>
</dbReference>
<evidence type="ECO:0000256" key="17">
    <source>
        <dbReference type="ARBA" id="ARBA00022723"/>
    </source>
</evidence>
<evidence type="ECO:0000256" key="4">
    <source>
        <dbReference type="ARBA" id="ARBA00005065"/>
    </source>
</evidence>
<dbReference type="GO" id="GO:0047631">
    <property type="term" value="F:ADP-ribose diphosphatase activity"/>
    <property type="evidence" value="ECO:0007669"/>
    <property type="project" value="UniProtKB-EC"/>
</dbReference>
<keyword evidence="35" id="KW-1185">Reference proteome</keyword>
<dbReference type="SUPFAM" id="SSF82649">
    <property type="entry name" value="SufE/NifU"/>
    <property type="match status" value="1"/>
</dbReference>
<accession>A0AAV6I7A7</accession>
<evidence type="ECO:0000256" key="10">
    <source>
        <dbReference type="ARBA" id="ARBA00012669"/>
    </source>
</evidence>
<comment type="subunit">
    <text evidence="6">Monomer.</text>
</comment>
<dbReference type="Pfam" id="PF02657">
    <property type="entry name" value="SufE"/>
    <property type="match status" value="1"/>
</dbReference>
<comment type="subcellular location">
    <subcellularLocation>
        <location evidence="3">Plastid</location>
        <location evidence="3">Chloroplast</location>
    </subcellularLocation>
</comment>
<evidence type="ECO:0000256" key="30">
    <source>
        <dbReference type="ARBA" id="ARBA00073351"/>
    </source>
</evidence>
<dbReference type="EC" id="3.6.1.13" evidence="8"/>
<feature type="domain" description="Calcineurin-like phosphoesterase" evidence="32">
    <location>
        <begin position="709"/>
        <end position="955"/>
    </location>
</feature>
<dbReference type="SUPFAM" id="SSF142754">
    <property type="entry name" value="NadA-like"/>
    <property type="match status" value="1"/>
</dbReference>
<dbReference type="EMBL" id="JACTNZ010000012">
    <property type="protein sequence ID" value="KAG5522974.1"/>
    <property type="molecule type" value="Genomic_DNA"/>
</dbReference>
<evidence type="ECO:0000256" key="5">
    <source>
        <dbReference type="ARBA" id="ARBA00006362"/>
    </source>
</evidence>
<dbReference type="PANTHER" id="PTHR30573">
    <property type="entry name" value="QUINOLINATE SYNTHETASE A"/>
    <property type="match status" value="1"/>
</dbReference>
<keyword evidence="14" id="KW-0934">Plastid</keyword>
<dbReference type="Proteomes" id="UP000823749">
    <property type="component" value="Chromosome 12"/>
</dbReference>
<dbReference type="InterPro" id="IPR003808">
    <property type="entry name" value="Fe-S_metab-assoc_dom"/>
</dbReference>
<evidence type="ECO:0000256" key="11">
    <source>
        <dbReference type="ARBA" id="ARBA00016378"/>
    </source>
</evidence>
<comment type="cofactor">
    <cofactor evidence="1">
        <name>Mg(2+)</name>
        <dbReference type="ChEBI" id="CHEBI:18420"/>
    </cofactor>
</comment>
<keyword evidence="13" id="KW-0150">Chloroplast</keyword>
<comment type="catalytic activity">
    <reaction evidence="25">
        <text>ADP-D-ribose + H2O = D-ribose 5-phosphate + AMP + 2 H(+)</text>
        <dbReference type="Rhea" id="RHEA:10412"/>
        <dbReference type="ChEBI" id="CHEBI:15377"/>
        <dbReference type="ChEBI" id="CHEBI:15378"/>
        <dbReference type="ChEBI" id="CHEBI:57967"/>
        <dbReference type="ChEBI" id="CHEBI:78346"/>
        <dbReference type="ChEBI" id="CHEBI:456215"/>
        <dbReference type="EC" id="3.6.1.53"/>
    </reaction>
</comment>
<evidence type="ECO:0000256" key="18">
    <source>
        <dbReference type="ARBA" id="ARBA00022946"/>
    </source>
</evidence>
<evidence type="ECO:0000256" key="22">
    <source>
        <dbReference type="ARBA" id="ARBA00032579"/>
    </source>
</evidence>
<evidence type="ECO:0000256" key="9">
    <source>
        <dbReference type="ARBA" id="ARBA00012529"/>
    </source>
</evidence>
<feature type="domain" description="Fe-S metabolism associated" evidence="33">
    <location>
        <begin position="77"/>
        <end position="201"/>
    </location>
</feature>
<protein>
    <recommendedName>
        <fullName evidence="11">Manganese-dependent ADP-ribose/CDP-alcohol diphosphatase</fullName>
        <ecNumber evidence="10">2.5.1.72</ecNumber>
        <ecNumber evidence="8">3.6.1.13</ecNumber>
        <ecNumber evidence="7">3.6.1.16</ecNumber>
        <ecNumber evidence="9">3.6.1.53</ecNumber>
    </recommendedName>
    <alternativeName>
        <fullName evidence="22">ADPRibase-Mn</fullName>
    </alternativeName>
    <alternativeName>
        <fullName evidence="21">CDP-choline phosphohydrolase</fullName>
    </alternativeName>
    <alternativeName>
        <fullName evidence="30">Quinolinate synthase, chloroplastic</fullName>
    </alternativeName>
</protein>
<comment type="catalytic activity">
    <reaction evidence="26">
        <text>ADP-D-ribose + H2O = D-ribose 5-phosphate + AMP + 2 H(+)</text>
        <dbReference type="Rhea" id="RHEA:10412"/>
        <dbReference type="ChEBI" id="CHEBI:15377"/>
        <dbReference type="ChEBI" id="CHEBI:15378"/>
        <dbReference type="ChEBI" id="CHEBI:57967"/>
        <dbReference type="ChEBI" id="CHEBI:78346"/>
        <dbReference type="ChEBI" id="CHEBI:456215"/>
        <dbReference type="EC" id="3.6.1.13"/>
    </reaction>
</comment>
<evidence type="ECO:0000256" key="31">
    <source>
        <dbReference type="SAM" id="MobiDB-lite"/>
    </source>
</evidence>
<comment type="similarity">
    <text evidence="5">Belongs to the ADPRibase-Mn family.</text>
</comment>
<evidence type="ECO:0000256" key="25">
    <source>
        <dbReference type="ARBA" id="ARBA00047894"/>
    </source>
</evidence>
<comment type="catalytic activity">
    <reaction evidence="27">
        <text>iminosuccinate + dihydroxyacetone phosphate = quinolinate + phosphate + 2 H2O + H(+)</text>
        <dbReference type="Rhea" id="RHEA:25888"/>
        <dbReference type="ChEBI" id="CHEBI:15377"/>
        <dbReference type="ChEBI" id="CHEBI:15378"/>
        <dbReference type="ChEBI" id="CHEBI:29959"/>
        <dbReference type="ChEBI" id="CHEBI:43474"/>
        <dbReference type="ChEBI" id="CHEBI:57642"/>
        <dbReference type="ChEBI" id="CHEBI:77875"/>
        <dbReference type="EC" id="2.5.1.72"/>
    </reaction>
</comment>
<evidence type="ECO:0000313" key="34">
    <source>
        <dbReference type="EMBL" id="KAG5522974.1"/>
    </source>
</evidence>
<dbReference type="GO" id="GO:0034628">
    <property type="term" value="P:'de novo' NAD+ biosynthetic process from L-aspartate"/>
    <property type="evidence" value="ECO:0007669"/>
    <property type="project" value="TreeGrafter"/>
</dbReference>
<evidence type="ECO:0000259" key="33">
    <source>
        <dbReference type="Pfam" id="PF02657"/>
    </source>
</evidence>
<dbReference type="Gene3D" id="3.90.1010.10">
    <property type="match status" value="1"/>
</dbReference>
<evidence type="ECO:0000256" key="28">
    <source>
        <dbReference type="ARBA" id="ARBA00053152"/>
    </source>
</evidence>
<evidence type="ECO:0000259" key="32">
    <source>
        <dbReference type="Pfam" id="PF00149"/>
    </source>
</evidence>
<evidence type="ECO:0000256" key="8">
    <source>
        <dbReference type="ARBA" id="ARBA00012453"/>
    </source>
</evidence>
<keyword evidence="15" id="KW-0662">Pyridine nucleotide biosynthesis</keyword>
<dbReference type="InterPro" id="IPR003473">
    <property type="entry name" value="NadA"/>
</dbReference>
<comment type="catalytic activity">
    <reaction evidence="23">
        <text>CDP-glycerol + H2O = sn-glycerol 3-phosphate + CMP + 2 H(+)</text>
        <dbReference type="Rhea" id="RHEA:21692"/>
        <dbReference type="ChEBI" id="CHEBI:15377"/>
        <dbReference type="ChEBI" id="CHEBI:15378"/>
        <dbReference type="ChEBI" id="CHEBI:57597"/>
        <dbReference type="ChEBI" id="CHEBI:58311"/>
        <dbReference type="ChEBI" id="CHEBI:60377"/>
        <dbReference type="EC" id="3.6.1.16"/>
    </reaction>
</comment>
<dbReference type="CDD" id="cd07396">
    <property type="entry name" value="MPP_Nbla03831"/>
    <property type="match status" value="1"/>
</dbReference>
<evidence type="ECO:0000256" key="24">
    <source>
        <dbReference type="ARBA" id="ARBA00047636"/>
    </source>
</evidence>
<name>A0AAV6I7A7_9ERIC</name>
<dbReference type="EC" id="3.6.1.53" evidence="9"/>
<evidence type="ECO:0000256" key="19">
    <source>
        <dbReference type="ARBA" id="ARBA00023004"/>
    </source>
</evidence>
<organism evidence="34 35">
    <name type="scientific">Rhododendron griersonianum</name>
    <dbReference type="NCBI Taxonomy" id="479676"/>
    <lineage>
        <taxon>Eukaryota</taxon>
        <taxon>Viridiplantae</taxon>
        <taxon>Streptophyta</taxon>
        <taxon>Embryophyta</taxon>
        <taxon>Tracheophyta</taxon>
        <taxon>Spermatophyta</taxon>
        <taxon>Magnoliopsida</taxon>
        <taxon>eudicotyledons</taxon>
        <taxon>Gunneridae</taxon>
        <taxon>Pentapetalae</taxon>
        <taxon>asterids</taxon>
        <taxon>Ericales</taxon>
        <taxon>Ericaceae</taxon>
        <taxon>Ericoideae</taxon>
        <taxon>Rhodoreae</taxon>
        <taxon>Rhododendron</taxon>
    </lineage>
</organism>
<dbReference type="FunFam" id="3.40.50.10800:FF:000006">
    <property type="entry name" value="Quinolinate synthase, chloroplastic"/>
    <property type="match status" value="1"/>
</dbReference>
<sequence>MDSAAISASSPSSYLATKLRNPNPLPTRLNFPQSKPFPSLKSPIPAPSFHPCRVATTSSSSSQTPSLAKTNLNRLISEFQSLSSPIDRVKRLLNYSALLPPLDDTARTDSNRVMGCTARVWLVVTMDSDGKMRFRADSDSEITRGFCCCLISVLDGAGPEEVLGLKTEDLGELSGVVGGGLNGGSNSRVNTWGNVLVGMQKRTKGLVGEREGKVPGEAFPSLVVTAEGIEAKGSYAEAQARFLLPDELKVQELVNVLMEKKIGVVAHFYMDPEVQGVLTAAQKHWPHIHISDSLVMADSAVKMAKAGCQYITVLGVDFMSENVRAILDQAGFSEVGVYRMSSERIGCSLADAASNPAYMNYLEAASMASPSLHVVYINTSLETKANAHELVPTITCTSSNVVPTILQAFAQVPDLNVWYGPDTYMGANIMELFQQMTVMTDDEIAEIHPEHNRDTIRSLLPRLHYYQDGTCIVHHLFGHEVVEKIKEMYCDAFLTAHFEVPGEMFSLAMEAKRRGMGVVGSTQNILDFISHRVQEALERNVNEHLQFVLGTESGMVTAIVARVSRLLGSVKPSSGRPKVNVEIVFPVSSDSITTPSTSSHGLSLGVIPGVASGEGCSINGGCASCPYMKMNSLSSLLKVCYHLPEEKHSLLAYEAGRFNIQTRHGKLIADVGCEPILHMRHFQDFLDLLAMGSANGLTGYRGKQPLLSFGVISDVQYADIPDGRSFIGVRRYYRHSILVLQRAVQKWNNSEKLKFTVNFGDIVDGFCPKDQSLSSVEKVVREFETFNGPVYHMIGNHCLYNLPRDKLLPLLKIPTLDGRAYYDFSPVPEFRFVVLDGYDISAIGWPQEHPNSVEALKFLREKNPNSEKNSPENLIGLERRFLMFNGAVGKEQLEWLDSVLQDATESKQKVVVCCHLPLDPGASSKEALLWNYDEVMDLVHRYNCVKVCLAGHDHMGGHSIDSHGVHHRVLEAALECPPGTDAFGHVDVFHDRLLLFGTDRMESTEMIFTP</sequence>
<comment type="caution">
    <text evidence="34">The sequence shown here is derived from an EMBL/GenBank/DDBJ whole genome shotgun (WGS) entry which is preliminary data.</text>
</comment>
<evidence type="ECO:0000256" key="14">
    <source>
        <dbReference type="ARBA" id="ARBA00022640"/>
    </source>
</evidence>
<feature type="compositionally biased region" description="Low complexity" evidence="31">
    <location>
        <begin position="1"/>
        <end position="13"/>
    </location>
</feature>
<evidence type="ECO:0000256" key="23">
    <source>
        <dbReference type="ARBA" id="ARBA00047486"/>
    </source>
</evidence>
<evidence type="ECO:0000313" key="35">
    <source>
        <dbReference type="Proteomes" id="UP000823749"/>
    </source>
</evidence>
<evidence type="ECO:0000256" key="29">
    <source>
        <dbReference type="ARBA" id="ARBA00061471"/>
    </source>
</evidence>
<evidence type="ECO:0000256" key="26">
    <source>
        <dbReference type="ARBA" id="ARBA00049546"/>
    </source>
</evidence>
<evidence type="ECO:0000256" key="20">
    <source>
        <dbReference type="ARBA" id="ARBA00023014"/>
    </source>
</evidence>
<keyword evidence="16" id="KW-0808">Transferase</keyword>
<dbReference type="GO" id="GO:0009507">
    <property type="term" value="C:chloroplast"/>
    <property type="evidence" value="ECO:0007669"/>
    <property type="project" value="UniProtKB-SubCell"/>
</dbReference>
<dbReference type="FunFam" id="3.40.50.10800:FF:000009">
    <property type="entry name" value="Quinolinate synthase, chloroplastic"/>
    <property type="match status" value="1"/>
</dbReference>
<dbReference type="InterPro" id="IPR004843">
    <property type="entry name" value="Calcineurin-like_PHP"/>
</dbReference>
<dbReference type="Pfam" id="PF02445">
    <property type="entry name" value="NadA"/>
    <property type="match status" value="1"/>
</dbReference>
<dbReference type="GO" id="GO:0008987">
    <property type="term" value="F:quinolinate synthetase A activity"/>
    <property type="evidence" value="ECO:0007669"/>
    <property type="project" value="InterPro"/>
</dbReference>
<dbReference type="GO" id="GO:0046872">
    <property type="term" value="F:metal ion binding"/>
    <property type="evidence" value="ECO:0007669"/>
    <property type="project" value="UniProtKB-KW"/>
</dbReference>
<dbReference type="EC" id="2.5.1.72" evidence="10"/>
<dbReference type="SUPFAM" id="SSF56300">
    <property type="entry name" value="Metallo-dependent phosphatases"/>
    <property type="match status" value="1"/>
</dbReference>
<dbReference type="InterPro" id="IPR036094">
    <property type="entry name" value="NadA_sf"/>
</dbReference>
<keyword evidence="12" id="KW-0004">4Fe-4S</keyword>
<evidence type="ECO:0000256" key="15">
    <source>
        <dbReference type="ARBA" id="ARBA00022642"/>
    </source>
</evidence>
<evidence type="ECO:0000256" key="27">
    <source>
        <dbReference type="ARBA" id="ARBA00052166"/>
    </source>
</evidence>
<comment type="cofactor">
    <cofactor evidence="2">
        <name>[4Fe-4S] cluster</name>
        <dbReference type="ChEBI" id="CHEBI:49883"/>
    </cofactor>
</comment>
<keyword evidence="20" id="KW-0411">Iron-sulfur</keyword>
<dbReference type="InterPro" id="IPR029052">
    <property type="entry name" value="Metallo-depent_PP-like"/>
</dbReference>
<keyword evidence="18" id="KW-0809">Transit peptide</keyword>
<comment type="pathway">
    <text evidence="4">Cofactor biosynthesis; NAD(+) biosynthesis; quinolinate from iminoaspartate: step 1/1.</text>
</comment>
<reference evidence="34" key="1">
    <citation type="submission" date="2020-08" db="EMBL/GenBank/DDBJ databases">
        <title>Plant Genome Project.</title>
        <authorList>
            <person name="Zhang R.-G."/>
        </authorList>
    </citation>
    <scope>NUCLEOTIDE SEQUENCE</scope>
    <source>
        <strain evidence="34">WSP0</strain>
        <tissue evidence="34">Leaf</tissue>
    </source>
</reference>
<evidence type="ECO:0000256" key="13">
    <source>
        <dbReference type="ARBA" id="ARBA00022528"/>
    </source>
</evidence>
<proteinExistence type="inferred from homology"/>
<dbReference type="Gene3D" id="3.60.21.10">
    <property type="match status" value="1"/>
</dbReference>
<comment type="catalytic activity">
    <reaction evidence="24">
        <text>CDP-choline + H2O = phosphocholine + CMP + 2 H(+)</text>
        <dbReference type="Rhea" id="RHEA:32487"/>
        <dbReference type="ChEBI" id="CHEBI:15377"/>
        <dbReference type="ChEBI" id="CHEBI:15378"/>
        <dbReference type="ChEBI" id="CHEBI:58779"/>
        <dbReference type="ChEBI" id="CHEBI:60377"/>
        <dbReference type="ChEBI" id="CHEBI:295975"/>
        <dbReference type="EC" id="3.6.1.53"/>
    </reaction>
</comment>
<dbReference type="InterPro" id="IPR041869">
    <property type="entry name" value="MPP_ADPRM"/>
</dbReference>
<dbReference type="FunFam" id="3.40.50.10800:FF:000008">
    <property type="entry name" value="Quinolinate synthase chloroplastic"/>
    <property type="match status" value="1"/>
</dbReference>
<evidence type="ECO:0000256" key="12">
    <source>
        <dbReference type="ARBA" id="ARBA00022485"/>
    </source>
</evidence>
<comment type="function">
    <text evidence="28">Involved in the biosynthesis of pyridine alkaloid natural products, leading mainly to the production of anabasine, anatabine, nicotine and nornicotine, effective deterrents against herbivores with antiparasitic and pesticide properties (neurotoxins); nornicotine serves as the precursor in the synthesis of the carcinogen compound N'-nitrosonornicotine (NNN). Catalyzes the condensation of iminoaspartate with dihydroxyacetone phosphate to form quinolinate.</text>
</comment>
<feature type="region of interest" description="Disordered" evidence="31">
    <location>
        <begin position="1"/>
        <end position="26"/>
    </location>
</feature>
<keyword evidence="19" id="KW-0408">Iron</keyword>
<dbReference type="EC" id="3.6.1.16" evidence="7"/>
<evidence type="ECO:0000256" key="7">
    <source>
        <dbReference type="ARBA" id="ARBA00012443"/>
    </source>
</evidence>
<evidence type="ECO:0000256" key="3">
    <source>
        <dbReference type="ARBA" id="ARBA00004229"/>
    </source>
</evidence>
<comment type="similarity">
    <text evidence="29">Belongs to the quinolinate synthase family. Type 1 subfamily.</text>
</comment>